<feature type="domain" description="Gnk2-homologous" evidence="5">
    <location>
        <begin position="51"/>
        <end position="161"/>
    </location>
</feature>
<keyword evidence="1 4" id="KW-0732">Signal</keyword>
<dbReference type="Proteomes" id="UP000008810">
    <property type="component" value="Chromosome 1"/>
</dbReference>
<keyword evidence="3" id="KW-0472">Membrane</keyword>
<protein>
    <recommendedName>
        <fullName evidence="5">Gnk2-homologous domain-containing protein</fullName>
    </recommendedName>
</protein>
<evidence type="ECO:0000259" key="5">
    <source>
        <dbReference type="PROSITE" id="PS51473"/>
    </source>
</evidence>
<feature type="chain" id="PRO_5043158753" description="Gnk2-homologous domain-containing protein" evidence="4">
    <location>
        <begin position="44"/>
        <end position="222"/>
    </location>
</feature>
<dbReference type="PANTHER" id="PTHR32099:SF43">
    <property type="entry name" value="GNK2-HOMOLOGOUS DOMAIN-CONTAINING PROTEIN"/>
    <property type="match status" value="1"/>
</dbReference>
<reference evidence="7" key="3">
    <citation type="submission" date="2018-08" db="UniProtKB">
        <authorList>
            <consortium name="EnsemblPlants"/>
        </authorList>
    </citation>
    <scope>IDENTIFICATION</scope>
    <source>
        <strain evidence="7">cv. Bd21</strain>
    </source>
</reference>
<evidence type="ECO:0000256" key="1">
    <source>
        <dbReference type="ARBA" id="ARBA00022729"/>
    </source>
</evidence>
<accession>A0A2K2DL34</accession>
<dbReference type="PANTHER" id="PTHR32099">
    <property type="entry name" value="CYSTEINE-RICH REPEAT SECRETORY PROTEIN"/>
    <property type="match status" value="1"/>
</dbReference>
<gene>
    <name evidence="7" type="primary">LOC112269831</name>
    <name evidence="6" type="ORF">BRADI_1g25690v3</name>
</gene>
<proteinExistence type="predicted"/>
<dbReference type="EnsemblPlants" id="PNT74983">
    <property type="protein sequence ID" value="PNT74983"/>
    <property type="gene ID" value="BRADI_1g25690v3"/>
</dbReference>
<evidence type="ECO:0000256" key="2">
    <source>
        <dbReference type="ARBA" id="ARBA00022737"/>
    </source>
</evidence>
<dbReference type="AlphaFoldDB" id="A0A2K2DL34"/>
<dbReference type="Gene3D" id="3.30.430.20">
    <property type="entry name" value="Gnk2 domain, C-X8-C-X2-C motif"/>
    <property type="match status" value="1"/>
</dbReference>
<dbReference type="PROSITE" id="PS51473">
    <property type="entry name" value="GNK2"/>
    <property type="match status" value="1"/>
</dbReference>
<evidence type="ECO:0000313" key="8">
    <source>
        <dbReference type="Proteomes" id="UP000008810"/>
    </source>
</evidence>
<evidence type="ECO:0000313" key="6">
    <source>
        <dbReference type="EMBL" id="PNT74983.1"/>
    </source>
</evidence>
<feature type="signal peptide" evidence="4">
    <location>
        <begin position="1"/>
        <end position="43"/>
    </location>
</feature>
<reference evidence="6 7" key="1">
    <citation type="journal article" date="2010" name="Nature">
        <title>Genome sequencing and analysis of the model grass Brachypodium distachyon.</title>
        <authorList>
            <consortium name="International Brachypodium Initiative"/>
        </authorList>
    </citation>
    <scope>NUCLEOTIDE SEQUENCE [LARGE SCALE GENOMIC DNA]</scope>
    <source>
        <strain evidence="6 7">Bd21</strain>
    </source>
</reference>
<dbReference type="Pfam" id="PF01657">
    <property type="entry name" value="Stress-antifung"/>
    <property type="match status" value="1"/>
</dbReference>
<organism evidence="6">
    <name type="scientific">Brachypodium distachyon</name>
    <name type="common">Purple false brome</name>
    <name type="synonym">Trachynia distachya</name>
    <dbReference type="NCBI Taxonomy" id="15368"/>
    <lineage>
        <taxon>Eukaryota</taxon>
        <taxon>Viridiplantae</taxon>
        <taxon>Streptophyta</taxon>
        <taxon>Embryophyta</taxon>
        <taxon>Tracheophyta</taxon>
        <taxon>Spermatophyta</taxon>
        <taxon>Magnoliopsida</taxon>
        <taxon>Liliopsida</taxon>
        <taxon>Poales</taxon>
        <taxon>Poaceae</taxon>
        <taxon>BOP clade</taxon>
        <taxon>Pooideae</taxon>
        <taxon>Stipodae</taxon>
        <taxon>Brachypodieae</taxon>
        <taxon>Brachypodium</taxon>
    </lineage>
</organism>
<dbReference type="Gramene" id="PNT74983">
    <property type="protein sequence ID" value="PNT74983"/>
    <property type="gene ID" value="BRADI_1g25690v3"/>
</dbReference>
<sequence>MCSSQQAHGTPYSTKIHFFDSFSAMPQATVLLVLAVFAPLACTAEETNHSMPSRHFCGTQSRYAPDGTYEAKLRLLAAKLAAELVNASSELCPCPTSAHANADQVAAYAYCRRRPDVANASDTCVACIALAFLDARRLCPYHREAMVQRGECQIAFHDAQLREQEDMVDNNRHMSFWKSFWMYNGSVQAVILMLQFQVIGFACLLFLLIQEWRGKKTLRDVI</sequence>
<keyword evidence="3" id="KW-0812">Transmembrane</keyword>
<keyword evidence="8" id="KW-1185">Reference proteome</keyword>
<evidence type="ECO:0000256" key="3">
    <source>
        <dbReference type="SAM" id="Phobius"/>
    </source>
</evidence>
<dbReference type="InterPro" id="IPR038408">
    <property type="entry name" value="GNK2_sf"/>
</dbReference>
<name>A0A2K2DL34_BRADI</name>
<dbReference type="EMBL" id="CM000880">
    <property type="protein sequence ID" value="PNT74983.1"/>
    <property type="molecule type" value="Genomic_DNA"/>
</dbReference>
<evidence type="ECO:0000256" key="4">
    <source>
        <dbReference type="SAM" id="SignalP"/>
    </source>
</evidence>
<evidence type="ECO:0000313" key="7">
    <source>
        <dbReference type="EnsemblPlants" id="PNT74983"/>
    </source>
</evidence>
<dbReference type="OrthoDB" id="630347at2759"/>
<keyword evidence="3" id="KW-1133">Transmembrane helix</keyword>
<reference evidence="6" key="2">
    <citation type="submission" date="2017-06" db="EMBL/GenBank/DDBJ databases">
        <title>WGS assembly of Brachypodium distachyon.</title>
        <authorList>
            <consortium name="The International Brachypodium Initiative"/>
            <person name="Lucas S."/>
            <person name="Harmon-Smith M."/>
            <person name="Lail K."/>
            <person name="Tice H."/>
            <person name="Grimwood J."/>
            <person name="Bruce D."/>
            <person name="Barry K."/>
            <person name="Shu S."/>
            <person name="Lindquist E."/>
            <person name="Wang M."/>
            <person name="Pitluck S."/>
            <person name="Vogel J.P."/>
            <person name="Garvin D.F."/>
            <person name="Mockler T.C."/>
            <person name="Schmutz J."/>
            <person name="Rokhsar D."/>
            <person name="Bevan M.W."/>
        </authorList>
    </citation>
    <scope>NUCLEOTIDE SEQUENCE</scope>
    <source>
        <strain evidence="6">Bd21</strain>
    </source>
</reference>
<feature type="transmembrane region" description="Helical" evidence="3">
    <location>
        <begin position="189"/>
        <end position="209"/>
    </location>
</feature>
<keyword evidence="2" id="KW-0677">Repeat</keyword>
<dbReference type="InterPro" id="IPR002902">
    <property type="entry name" value="GNK2"/>
</dbReference>